<reference evidence="2 3" key="1">
    <citation type="journal article" date="2023" name="bioRxiv">
        <title>High-quality genome assemblies of four members of thePodospora anserinaspecies complex.</title>
        <authorList>
            <person name="Ament-Velasquez S.L."/>
            <person name="Vogan A.A."/>
            <person name="Wallerman O."/>
            <person name="Hartmann F."/>
            <person name="Gautier V."/>
            <person name="Silar P."/>
            <person name="Giraud T."/>
            <person name="Johannesson H."/>
        </authorList>
    </citation>
    <scope>NUCLEOTIDE SEQUENCE [LARGE SCALE GENOMIC DNA]</scope>
    <source>
        <strain evidence="2 3">CBS 415.72m</strain>
    </source>
</reference>
<organism evidence="2 3">
    <name type="scientific">Podospora pseudocomata</name>
    <dbReference type="NCBI Taxonomy" id="2093779"/>
    <lineage>
        <taxon>Eukaryota</taxon>
        <taxon>Fungi</taxon>
        <taxon>Dikarya</taxon>
        <taxon>Ascomycota</taxon>
        <taxon>Pezizomycotina</taxon>
        <taxon>Sordariomycetes</taxon>
        <taxon>Sordariomycetidae</taxon>
        <taxon>Sordariales</taxon>
        <taxon>Podosporaceae</taxon>
        <taxon>Podospora</taxon>
    </lineage>
</organism>
<dbReference type="EMBL" id="JAFFHA010000008">
    <property type="protein sequence ID" value="KAK4651702.1"/>
    <property type="molecule type" value="Genomic_DNA"/>
</dbReference>
<feature type="compositionally biased region" description="Polar residues" evidence="1">
    <location>
        <begin position="514"/>
        <end position="523"/>
    </location>
</feature>
<protein>
    <recommendedName>
        <fullName evidence="4">C2H2-type domain-containing protein</fullName>
    </recommendedName>
</protein>
<feature type="compositionally biased region" description="Polar residues" evidence="1">
    <location>
        <begin position="547"/>
        <end position="556"/>
    </location>
</feature>
<gene>
    <name evidence="2" type="ORF">QC762_601140</name>
</gene>
<keyword evidence="3" id="KW-1185">Reference proteome</keyword>
<feature type="compositionally biased region" description="Low complexity" evidence="1">
    <location>
        <begin position="127"/>
        <end position="145"/>
    </location>
</feature>
<dbReference type="RefSeq" id="XP_062740677.1">
    <property type="nucleotide sequence ID" value="XM_062891812.1"/>
</dbReference>
<comment type="caution">
    <text evidence="2">The sequence shown here is derived from an EMBL/GenBank/DDBJ whole genome shotgun (WGS) entry which is preliminary data.</text>
</comment>
<feature type="compositionally biased region" description="Acidic residues" evidence="1">
    <location>
        <begin position="528"/>
        <end position="543"/>
    </location>
</feature>
<dbReference type="GeneID" id="87911719"/>
<feature type="region of interest" description="Disordered" evidence="1">
    <location>
        <begin position="127"/>
        <end position="164"/>
    </location>
</feature>
<name>A0ABR0G7H4_9PEZI</name>
<evidence type="ECO:0000313" key="3">
    <source>
        <dbReference type="Proteomes" id="UP001323405"/>
    </source>
</evidence>
<accession>A0ABR0G7H4</accession>
<evidence type="ECO:0000256" key="1">
    <source>
        <dbReference type="SAM" id="MobiDB-lite"/>
    </source>
</evidence>
<evidence type="ECO:0008006" key="4">
    <source>
        <dbReference type="Google" id="ProtNLM"/>
    </source>
</evidence>
<feature type="region of interest" description="Disordered" evidence="1">
    <location>
        <begin position="428"/>
        <end position="499"/>
    </location>
</feature>
<feature type="region of interest" description="Disordered" evidence="1">
    <location>
        <begin position="514"/>
        <end position="576"/>
    </location>
</feature>
<feature type="compositionally biased region" description="Pro residues" evidence="1">
    <location>
        <begin position="146"/>
        <end position="160"/>
    </location>
</feature>
<proteinExistence type="predicted"/>
<dbReference type="Proteomes" id="UP001323405">
    <property type="component" value="Unassembled WGS sequence"/>
</dbReference>
<evidence type="ECO:0000313" key="2">
    <source>
        <dbReference type="EMBL" id="KAK4651702.1"/>
    </source>
</evidence>
<feature type="compositionally biased region" description="Polar residues" evidence="1">
    <location>
        <begin position="566"/>
        <end position="576"/>
    </location>
</feature>
<sequence>MPESPYRPPPGSTIVPTSHNKCGPVPFPLTAQQLNASIHHAVPSITQRAVRDFGAKMVADSIVDIMNHFTTADIDKVADMIIDKASDNFLDKCLEKRLLTIEAAPLTNALAKAERLGYELGDVIPEQQQGQAHPAAAAPNGHQAHPTPPAAGYPPAPSAPPSSQHPMLQCARCFRTFAQTSAFEYHTAYSICTILPPTSAGFKHSCPYCGQGFTELVDLNGHLNGRVCGHFDTVKLPRGPGRPPRVAPVQHASPVPIASSAPNGTPNASLSTPARSQLVNRALAGTPTASPIPGDPYAHLTPEQFQAMNEELHEAEIKYRPRFAEAEAIPDENERRQRVEGLRNSFGTKQSMIRKKYGVRLRERRTKAEIQAERERLGIKQAEKDQARASMGPAGKTEDRPVVISDVPVPVVPPMPVGPPAAGWVAANTPRPNPGAADEEEHDAKRRRTDTNGGYQTPYKTGVEDTPTRKVSASFDGAGGSGVQNTGNPYPALGKPPNHADLAAQAVAATAALNGQNGNSSKQPIAIDDGDDDSDSSGDDEDIPSTLPANVRNSLGASAAGKTGSRAGSTASMTPG</sequence>